<proteinExistence type="predicted"/>
<name>A0A1F8CLN8_9BACT</name>
<dbReference type="AlphaFoldDB" id="A0A1F8CLN8"/>
<dbReference type="EMBL" id="MGHU01000030">
    <property type="protein sequence ID" value="OGM77184.1"/>
    <property type="molecule type" value="Genomic_DNA"/>
</dbReference>
<comment type="caution">
    <text evidence="1">The sequence shown here is derived from an EMBL/GenBank/DDBJ whole genome shotgun (WGS) entry which is preliminary data.</text>
</comment>
<evidence type="ECO:0008006" key="3">
    <source>
        <dbReference type="Google" id="ProtNLM"/>
    </source>
</evidence>
<reference evidence="1 2" key="1">
    <citation type="journal article" date="2016" name="Nat. Commun.">
        <title>Thousands of microbial genomes shed light on interconnected biogeochemical processes in an aquifer system.</title>
        <authorList>
            <person name="Anantharaman K."/>
            <person name="Brown C.T."/>
            <person name="Hug L.A."/>
            <person name="Sharon I."/>
            <person name="Castelle C.J."/>
            <person name="Probst A.J."/>
            <person name="Thomas B.C."/>
            <person name="Singh A."/>
            <person name="Wilkins M.J."/>
            <person name="Karaoz U."/>
            <person name="Brodie E.L."/>
            <person name="Williams K.H."/>
            <person name="Hubbard S.S."/>
            <person name="Banfield J.F."/>
        </authorList>
    </citation>
    <scope>NUCLEOTIDE SEQUENCE [LARGE SCALE GENOMIC DNA]</scope>
</reference>
<accession>A0A1F8CLN8</accession>
<protein>
    <recommendedName>
        <fullName evidence="3">Antitoxin</fullName>
    </recommendedName>
</protein>
<sequence>MNLITTTELRTKTTNLIAMLLAGKEVNLIHRSQIIGVMIPSDNSTHTPANPEILAQTLKAFEPNKKMLYGPLMKKYDQYLKKRHGQSLP</sequence>
<organism evidence="1 2">
    <name type="scientific">Candidatus Woesebacteria bacterium RIFOXYA1_FULL_43_9</name>
    <dbReference type="NCBI Taxonomy" id="1802534"/>
    <lineage>
        <taxon>Bacteria</taxon>
        <taxon>Candidatus Woeseibacteriota</taxon>
    </lineage>
</organism>
<gene>
    <name evidence="1" type="ORF">A2188_01435</name>
</gene>
<evidence type="ECO:0000313" key="1">
    <source>
        <dbReference type="EMBL" id="OGM77184.1"/>
    </source>
</evidence>
<dbReference type="Proteomes" id="UP000179241">
    <property type="component" value="Unassembled WGS sequence"/>
</dbReference>
<evidence type="ECO:0000313" key="2">
    <source>
        <dbReference type="Proteomes" id="UP000179241"/>
    </source>
</evidence>